<name>A0A9P8CBR6_9HELO</name>
<proteinExistence type="predicted"/>
<comment type="caution">
    <text evidence="2">The sequence shown here is derived from an EMBL/GenBank/DDBJ whole genome shotgun (WGS) entry which is preliminary data.</text>
</comment>
<sequence length="98" mass="10527">NKETLAAYSAIFWYYPDFLPNYPEPQETAIISAISAVEYAGKHTVITTPFTLRTNIPENATAAASGTLVSTNATASSFAGSWQSSREPEISSTASMED</sequence>
<evidence type="ECO:0000313" key="3">
    <source>
        <dbReference type="Proteomes" id="UP000887226"/>
    </source>
</evidence>
<keyword evidence="3" id="KW-1185">Reference proteome</keyword>
<dbReference type="EMBL" id="MU254327">
    <property type="protein sequence ID" value="KAG9240855.1"/>
    <property type="molecule type" value="Genomic_DNA"/>
</dbReference>
<feature type="non-terminal residue" evidence="2">
    <location>
        <position position="1"/>
    </location>
</feature>
<evidence type="ECO:0000256" key="1">
    <source>
        <dbReference type="SAM" id="MobiDB-lite"/>
    </source>
</evidence>
<dbReference type="AlphaFoldDB" id="A0A9P8CBR6"/>
<evidence type="ECO:0000313" key="2">
    <source>
        <dbReference type="EMBL" id="KAG9240855.1"/>
    </source>
</evidence>
<accession>A0A9P8CBR6</accession>
<reference evidence="2" key="1">
    <citation type="journal article" date="2021" name="IMA Fungus">
        <title>Genomic characterization of three marine fungi, including Emericellopsis atlantica sp. nov. with signatures of a generalist lifestyle and marine biomass degradation.</title>
        <authorList>
            <person name="Hagestad O.C."/>
            <person name="Hou L."/>
            <person name="Andersen J.H."/>
            <person name="Hansen E.H."/>
            <person name="Altermark B."/>
            <person name="Li C."/>
            <person name="Kuhnert E."/>
            <person name="Cox R.J."/>
            <person name="Crous P.W."/>
            <person name="Spatafora J.W."/>
            <person name="Lail K."/>
            <person name="Amirebrahimi M."/>
            <person name="Lipzen A."/>
            <person name="Pangilinan J."/>
            <person name="Andreopoulos W."/>
            <person name="Hayes R.D."/>
            <person name="Ng V."/>
            <person name="Grigoriev I.V."/>
            <person name="Jackson S.A."/>
            <person name="Sutton T.D.S."/>
            <person name="Dobson A.D.W."/>
            <person name="Rama T."/>
        </authorList>
    </citation>
    <scope>NUCLEOTIDE SEQUENCE</scope>
    <source>
        <strain evidence="2">TRa3180A</strain>
    </source>
</reference>
<organism evidence="2 3">
    <name type="scientific">Calycina marina</name>
    <dbReference type="NCBI Taxonomy" id="1763456"/>
    <lineage>
        <taxon>Eukaryota</taxon>
        <taxon>Fungi</taxon>
        <taxon>Dikarya</taxon>
        <taxon>Ascomycota</taxon>
        <taxon>Pezizomycotina</taxon>
        <taxon>Leotiomycetes</taxon>
        <taxon>Helotiales</taxon>
        <taxon>Pezizellaceae</taxon>
        <taxon>Calycina</taxon>
    </lineage>
</organism>
<dbReference type="OrthoDB" id="4733107at2759"/>
<gene>
    <name evidence="2" type="ORF">BJ878DRAFT_429378</name>
</gene>
<protein>
    <submittedName>
        <fullName evidence="2">Uncharacterized protein</fullName>
    </submittedName>
</protein>
<feature type="region of interest" description="Disordered" evidence="1">
    <location>
        <begin position="77"/>
        <end position="98"/>
    </location>
</feature>
<dbReference type="Proteomes" id="UP000887226">
    <property type="component" value="Unassembled WGS sequence"/>
</dbReference>